<dbReference type="InterPro" id="IPR002048">
    <property type="entry name" value="EF_hand_dom"/>
</dbReference>
<comment type="caution">
    <text evidence="6">The sequence shown here is derived from an EMBL/GenBank/DDBJ whole genome shotgun (WGS) entry which is preliminary data.</text>
</comment>
<organism evidence="6 7">
    <name type="scientific">Catenaria anguillulae PL171</name>
    <dbReference type="NCBI Taxonomy" id="765915"/>
    <lineage>
        <taxon>Eukaryota</taxon>
        <taxon>Fungi</taxon>
        <taxon>Fungi incertae sedis</taxon>
        <taxon>Blastocladiomycota</taxon>
        <taxon>Blastocladiomycetes</taxon>
        <taxon>Blastocladiales</taxon>
        <taxon>Catenariaceae</taxon>
        <taxon>Catenaria</taxon>
    </lineage>
</organism>
<evidence type="ECO:0000256" key="3">
    <source>
        <dbReference type="ARBA" id="ARBA00022837"/>
    </source>
</evidence>
<dbReference type="CDD" id="cd00051">
    <property type="entry name" value="EFh"/>
    <property type="match status" value="1"/>
</dbReference>
<evidence type="ECO:0000313" key="6">
    <source>
        <dbReference type="EMBL" id="ORZ37453.1"/>
    </source>
</evidence>
<dbReference type="PROSITE" id="PS50222">
    <property type="entry name" value="EF_HAND_2"/>
    <property type="match status" value="1"/>
</dbReference>
<evidence type="ECO:0000256" key="1">
    <source>
        <dbReference type="ARBA" id="ARBA00022723"/>
    </source>
</evidence>
<evidence type="ECO:0000256" key="4">
    <source>
        <dbReference type="ARBA" id="ARBA00022842"/>
    </source>
</evidence>
<dbReference type="SUPFAM" id="SSF47473">
    <property type="entry name" value="EF-hand"/>
    <property type="match status" value="1"/>
</dbReference>
<dbReference type="InterPro" id="IPR011992">
    <property type="entry name" value="EF-hand-dom_pair"/>
</dbReference>
<dbReference type="STRING" id="765915.A0A1Y2HUT3"/>
<dbReference type="InterPro" id="IPR018247">
    <property type="entry name" value="EF_Hand_1_Ca_BS"/>
</dbReference>
<dbReference type="OrthoDB" id="191686at2759"/>
<dbReference type="GO" id="GO:0000287">
    <property type="term" value="F:magnesium ion binding"/>
    <property type="evidence" value="ECO:0007669"/>
    <property type="project" value="TreeGrafter"/>
</dbReference>
<accession>A0A1Y2HUT3</accession>
<name>A0A1Y2HUT3_9FUNG</name>
<evidence type="ECO:0000313" key="7">
    <source>
        <dbReference type="Proteomes" id="UP000193411"/>
    </source>
</evidence>
<dbReference type="PANTHER" id="PTHR45791">
    <property type="entry name" value="CALCIUM AND INTEGRIN BINDING FAMILY MEMBER 2"/>
    <property type="match status" value="1"/>
</dbReference>
<reference evidence="6 7" key="1">
    <citation type="submission" date="2016-07" db="EMBL/GenBank/DDBJ databases">
        <title>Pervasive Adenine N6-methylation of Active Genes in Fungi.</title>
        <authorList>
            <consortium name="DOE Joint Genome Institute"/>
            <person name="Mondo S.J."/>
            <person name="Dannebaum R.O."/>
            <person name="Kuo R.C."/>
            <person name="Labutti K."/>
            <person name="Haridas S."/>
            <person name="Kuo A."/>
            <person name="Salamov A."/>
            <person name="Ahrendt S.R."/>
            <person name="Lipzen A."/>
            <person name="Sullivan W."/>
            <person name="Andreopoulos W.B."/>
            <person name="Clum A."/>
            <person name="Lindquist E."/>
            <person name="Daum C."/>
            <person name="Ramamoorthy G.K."/>
            <person name="Gryganskyi A."/>
            <person name="Culley D."/>
            <person name="Magnuson J.K."/>
            <person name="James T.Y."/>
            <person name="O'Malley M.A."/>
            <person name="Stajich J.E."/>
            <person name="Spatafora J.W."/>
            <person name="Visel A."/>
            <person name="Grigoriev I.V."/>
        </authorList>
    </citation>
    <scope>NUCLEOTIDE SEQUENCE [LARGE SCALE GENOMIC DNA]</scope>
    <source>
        <strain evidence="6 7">PL171</strain>
    </source>
</reference>
<keyword evidence="4" id="KW-0460">Magnesium</keyword>
<evidence type="ECO:0000259" key="5">
    <source>
        <dbReference type="PROSITE" id="PS50222"/>
    </source>
</evidence>
<gene>
    <name evidence="6" type="ORF">BCR44DRAFT_411556</name>
</gene>
<keyword evidence="7" id="KW-1185">Reference proteome</keyword>
<dbReference type="FunFam" id="1.10.238.10:FF:000035">
    <property type="entry name" value="Calcium and integrin-binding family member 2"/>
    <property type="match status" value="1"/>
</dbReference>
<feature type="domain" description="EF-hand" evidence="5">
    <location>
        <begin position="133"/>
        <end position="168"/>
    </location>
</feature>
<dbReference type="Proteomes" id="UP000193411">
    <property type="component" value="Unassembled WGS sequence"/>
</dbReference>
<sequence>MGNQQSIFSEEEFEWFEANTFFTRTEIIRIYRYFERITQGTKQMSMDTFVTIPELQINPFRMRIAQVFSNDDGIIEFEDFLDFLSVFSEEATRDVKSFYAFRIYDWDDDDYLSPEDVRNVVRCQVGTNLSEEEIETVVANIFNETDIDGDDRISFVEFDHVMARCPDFVNTFRIRI</sequence>
<protein>
    <recommendedName>
        <fullName evidence="5">EF-hand domain-containing protein</fullName>
    </recommendedName>
</protein>
<proteinExistence type="predicted"/>
<dbReference type="Pfam" id="PF13499">
    <property type="entry name" value="EF-hand_7"/>
    <property type="match status" value="1"/>
</dbReference>
<dbReference type="EMBL" id="MCFL01000012">
    <property type="protein sequence ID" value="ORZ37453.1"/>
    <property type="molecule type" value="Genomic_DNA"/>
</dbReference>
<dbReference type="AlphaFoldDB" id="A0A1Y2HUT3"/>
<evidence type="ECO:0000256" key="2">
    <source>
        <dbReference type="ARBA" id="ARBA00022737"/>
    </source>
</evidence>
<dbReference type="InterPro" id="IPR051433">
    <property type="entry name" value="CIBP"/>
</dbReference>
<dbReference type="GO" id="GO:0005509">
    <property type="term" value="F:calcium ion binding"/>
    <property type="evidence" value="ECO:0007669"/>
    <property type="project" value="InterPro"/>
</dbReference>
<dbReference type="PANTHER" id="PTHR45791:SF1">
    <property type="entry name" value="CALCIUM AND INTEGRIN BINDING FAMILY MEMBER 1"/>
    <property type="match status" value="1"/>
</dbReference>
<dbReference type="PROSITE" id="PS00018">
    <property type="entry name" value="EF_HAND_1"/>
    <property type="match status" value="1"/>
</dbReference>
<keyword evidence="3" id="KW-0106">Calcium</keyword>
<keyword evidence="1" id="KW-0479">Metal-binding</keyword>
<dbReference type="Gene3D" id="1.10.238.10">
    <property type="entry name" value="EF-hand"/>
    <property type="match status" value="2"/>
</dbReference>
<keyword evidence="2" id="KW-0677">Repeat</keyword>